<comment type="function">
    <text evidence="1 10">Involved in lipopolysaccharide (LPS) biosynthesis. Catalyzes the transfer of 3-deoxy-D-manno-octulosonate (Kdo) residue(s) from CMP-Kdo to lipid IV(A), the tetraacyldisaccharide-1,4'-bisphosphate precursor of lipid A.</text>
</comment>
<feature type="domain" description="3-deoxy-D-manno-octulosonic-acid transferase N-terminal" evidence="11">
    <location>
        <begin position="44"/>
        <end position="218"/>
    </location>
</feature>
<accession>A0A4D7B7Y4</accession>
<keyword evidence="10" id="KW-0472">Membrane</keyword>
<dbReference type="AlphaFoldDB" id="A0A4D7B7Y4"/>
<dbReference type="GO" id="GO:0043842">
    <property type="term" value="F:Kdo transferase activity"/>
    <property type="evidence" value="ECO:0007669"/>
    <property type="project" value="UniProtKB-EC"/>
</dbReference>
<feature type="active site" description="Proton acceptor" evidence="8">
    <location>
        <position position="71"/>
    </location>
</feature>
<dbReference type="InterPro" id="IPR039901">
    <property type="entry name" value="Kdotransferase"/>
</dbReference>
<dbReference type="PANTHER" id="PTHR42755">
    <property type="entry name" value="3-DEOXY-MANNO-OCTULOSONATE CYTIDYLYLTRANSFERASE"/>
    <property type="match status" value="1"/>
</dbReference>
<evidence type="ECO:0000259" key="11">
    <source>
        <dbReference type="Pfam" id="PF04413"/>
    </source>
</evidence>
<dbReference type="GO" id="GO:0009244">
    <property type="term" value="P:lipopolysaccharide core region biosynthetic process"/>
    <property type="evidence" value="ECO:0007669"/>
    <property type="project" value="UniProtKB-UniRule"/>
</dbReference>
<dbReference type="PANTHER" id="PTHR42755:SF1">
    <property type="entry name" value="3-DEOXY-D-MANNO-OCTULOSONIC ACID TRANSFERASE, MITOCHONDRIAL-RELATED"/>
    <property type="match status" value="1"/>
</dbReference>
<keyword evidence="5 10" id="KW-0808">Transferase</keyword>
<feature type="site" description="Transition state stabilizer" evidence="9">
    <location>
        <position position="139"/>
    </location>
</feature>
<keyword evidence="10" id="KW-0448">Lipopolysaccharide biosynthesis</keyword>
<evidence type="ECO:0000256" key="7">
    <source>
        <dbReference type="ARBA" id="ARBA00049183"/>
    </source>
</evidence>
<dbReference type="Gene3D" id="3.40.50.11720">
    <property type="entry name" value="3-Deoxy-D-manno-octulosonic-acid transferase, N-terminal domain"/>
    <property type="match status" value="1"/>
</dbReference>
<evidence type="ECO:0000256" key="9">
    <source>
        <dbReference type="PIRSR" id="PIRSR639901-2"/>
    </source>
</evidence>
<organism evidence="12 13">
    <name type="scientific">Phreatobacter stygius</name>
    <dbReference type="NCBI Taxonomy" id="1940610"/>
    <lineage>
        <taxon>Bacteria</taxon>
        <taxon>Pseudomonadati</taxon>
        <taxon>Pseudomonadota</taxon>
        <taxon>Alphaproteobacteria</taxon>
        <taxon>Hyphomicrobiales</taxon>
        <taxon>Phreatobacteraceae</taxon>
        <taxon>Phreatobacter</taxon>
    </lineage>
</organism>
<name>A0A4D7B7Y4_9HYPH</name>
<dbReference type="Gene3D" id="3.40.50.2000">
    <property type="entry name" value="Glycogen Phosphorylase B"/>
    <property type="match status" value="1"/>
</dbReference>
<proteinExistence type="inferred from homology"/>
<evidence type="ECO:0000313" key="12">
    <source>
        <dbReference type="EMBL" id="QCI69201.1"/>
    </source>
</evidence>
<dbReference type="GO" id="GO:0005886">
    <property type="term" value="C:plasma membrane"/>
    <property type="evidence" value="ECO:0007669"/>
    <property type="project" value="UniProtKB-SubCell"/>
</dbReference>
<dbReference type="UniPathway" id="UPA00958"/>
<sequence>MAEWQRYRTTALLRNYARATALLGPAADLLARRRLRQGKEDPLRVQERRGEATVARPAGRLVWLHGASVGEFLSIVPLVQRLQARGVTVLVTTVTLTAAALAAKRLPPGAIHQFMPWDVPSFVDRFLNHWRPDLAIFAESELWPNLIMRTTGRGTPLIQVNGRMSERSFKGWMRVPRSIGSLLSRFELCLMQTVDDARRVEALGAPRVSTTGNLKFDVPAPEVEPGAAAALTKAIGSRPVFLAASTHEGEDEIVLQAHRLMAPRLPNLLTIIAPRHPGRGADIAALAEDNGLVAAQRSAGALPDIRTAVYVADTLGEMGLFYRAAPVAFLGGSLIRHGGQNPIEPAKLGAAIVHGPHVFNFAAVYAALTEKAAVQEVGTAEALAAAVTMLLTDPVGRTAQREAASETVAGLGGALERTLAAIEPYFLALAMRNAS</sequence>
<comment type="subcellular location">
    <subcellularLocation>
        <location evidence="10">Cell membrane</location>
    </subcellularLocation>
</comment>
<reference evidence="12 13" key="1">
    <citation type="submission" date="2019-04" db="EMBL/GenBank/DDBJ databases">
        <title>Phreatobacter aquaticus sp. nov.</title>
        <authorList>
            <person name="Choi A."/>
        </authorList>
    </citation>
    <scope>NUCLEOTIDE SEQUENCE [LARGE SCALE GENOMIC DNA]</scope>
    <source>
        <strain evidence="12 13">KCTC 52518</strain>
    </source>
</reference>
<comment type="catalytic activity">
    <reaction evidence="7 10">
        <text>lipid IVA (E. coli) + CMP-3-deoxy-beta-D-manno-octulosonate = alpha-Kdo-(2-&gt;6)-lipid IVA (E. coli) + CMP + H(+)</text>
        <dbReference type="Rhea" id="RHEA:28066"/>
        <dbReference type="ChEBI" id="CHEBI:15378"/>
        <dbReference type="ChEBI" id="CHEBI:58603"/>
        <dbReference type="ChEBI" id="CHEBI:60364"/>
        <dbReference type="ChEBI" id="CHEBI:60377"/>
        <dbReference type="ChEBI" id="CHEBI:85987"/>
        <dbReference type="EC" id="2.4.99.12"/>
    </reaction>
</comment>
<dbReference type="Pfam" id="PF04413">
    <property type="entry name" value="Glycos_transf_N"/>
    <property type="match status" value="1"/>
</dbReference>
<evidence type="ECO:0000256" key="4">
    <source>
        <dbReference type="ARBA" id="ARBA00019077"/>
    </source>
</evidence>
<comment type="pathway">
    <text evidence="2 10">Bacterial outer membrane biogenesis; LPS core biosynthesis.</text>
</comment>
<evidence type="ECO:0000256" key="2">
    <source>
        <dbReference type="ARBA" id="ARBA00004713"/>
    </source>
</evidence>
<evidence type="ECO:0000256" key="8">
    <source>
        <dbReference type="PIRSR" id="PIRSR639901-1"/>
    </source>
</evidence>
<keyword evidence="13" id="KW-1185">Reference proteome</keyword>
<dbReference type="OrthoDB" id="9789797at2"/>
<dbReference type="KEGG" id="pstg:E8M01_13055"/>
<feature type="site" description="Transition state stabilizer" evidence="9">
    <location>
        <position position="215"/>
    </location>
</feature>
<comment type="similarity">
    <text evidence="10">Belongs to the glycosyltransferase group 1 family.</text>
</comment>
<dbReference type="SUPFAM" id="SSF53756">
    <property type="entry name" value="UDP-Glycosyltransferase/glycogen phosphorylase"/>
    <property type="match status" value="1"/>
</dbReference>
<dbReference type="InterPro" id="IPR038107">
    <property type="entry name" value="Glycos_transf_N_sf"/>
</dbReference>
<dbReference type="EC" id="2.4.99.12" evidence="3 10"/>
<evidence type="ECO:0000313" key="13">
    <source>
        <dbReference type="Proteomes" id="UP000298781"/>
    </source>
</evidence>
<dbReference type="GO" id="GO:0009245">
    <property type="term" value="P:lipid A biosynthetic process"/>
    <property type="evidence" value="ECO:0007669"/>
    <property type="project" value="TreeGrafter"/>
</dbReference>
<evidence type="ECO:0000256" key="10">
    <source>
        <dbReference type="RuleBase" id="RU365103"/>
    </source>
</evidence>
<gene>
    <name evidence="12" type="ORF">E8M01_13055</name>
</gene>
<protein>
    <recommendedName>
        <fullName evidence="4 10">3-deoxy-D-manno-octulosonic acid transferase</fullName>
        <shortName evidence="10">Kdo transferase</shortName>
        <ecNumber evidence="3 10">2.4.99.12</ecNumber>
    </recommendedName>
    <alternativeName>
        <fullName evidence="6 10">Lipid IV(A) 3-deoxy-D-manno-octulosonic acid transferase</fullName>
    </alternativeName>
</protein>
<keyword evidence="10" id="KW-1003">Cell membrane</keyword>
<evidence type="ECO:0000256" key="3">
    <source>
        <dbReference type="ARBA" id="ARBA00012621"/>
    </source>
</evidence>
<dbReference type="InterPro" id="IPR007507">
    <property type="entry name" value="Glycos_transf_N"/>
</dbReference>
<evidence type="ECO:0000256" key="1">
    <source>
        <dbReference type="ARBA" id="ARBA00003394"/>
    </source>
</evidence>
<dbReference type="EMBL" id="CP039690">
    <property type="protein sequence ID" value="QCI69201.1"/>
    <property type="molecule type" value="Genomic_DNA"/>
</dbReference>
<evidence type="ECO:0000256" key="6">
    <source>
        <dbReference type="ARBA" id="ARBA00031445"/>
    </source>
</evidence>
<evidence type="ECO:0000256" key="5">
    <source>
        <dbReference type="ARBA" id="ARBA00022679"/>
    </source>
</evidence>
<dbReference type="Proteomes" id="UP000298781">
    <property type="component" value="Chromosome"/>
</dbReference>